<dbReference type="EMBL" id="VLNR01000013">
    <property type="protein sequence ID" value="TSE09542.1"/>
    <property type="molecule type" value="Genomic_DNA"/>
</dbReference>
<dbReference type="AlphaFoldDB" id="A0A554VMN5"/>
<organism evidence="1 2">
    <name type="scientific">Aquimarina algiphila</name>
    <dbReference type="NCBI Taxonomy" id="2047982"/>
    <lineage>
        <taxon>Bacteria</taxon>
        <taxon>Pseudomonadati</taxon>
        <taxon>Bacteroidota</taxon>
        <taxon>Flavobacteriia</taxon>
        <taxon>Flavobacteriales</taxon>
        <taxon>Flavobacteriaceae</taxon>
        <taxon>Aquimarina</taxon>
    </lineage>
</organism>
<sequence>MKPTIVLVLLLTSFISLGQTRKGALSDIRNKYQLIRELVDTNTLRQHHTEYSCEEAIEKGGLTFYYNGNELKHIIHTHTKGHVKYRDEFYIWDDELFFQYATHKISYKDYERSKSGKRQLVDVILTLEERFYFKERNVIKCQFKDFENRSNRPKEIKTNNVRNVNVGCDQAQSALKKFDLLLRYQDMEIEDACNLPKSITKIEPLDGIYGNLGHN</sequence>
<evidence type="ECO:0000313" key="1">
    <source>
        <dbReference type="EMBL" id="TSE09542.1"/>
    </source>
</evidence>
<comment type="caution">
    <text evidence="1">The sequence shown here is derived from an EMBL/GenBank/DDBJ whole genome shotgun (WGS) entry which is preliminary data.</text>
</comment>
<reference evidence="1 2" key="1">
    <citation type="submission" date="2019-07" db="EMBL/GenBank/DDBJ databases">
        <title>The draft genome sequence of Aquimarina algiphila M91.</title>
        <authorList>
            <person name="Meng X."/>
        </authorList>
    </citation>
    <scope>NUCLEOTIDE SEQUENCE [LARGE SCALE GENOMIC DNA]</scope>
    <source>
        <strain evidence="1 2">M91</strain>
    </source>
</reference>
<evidence type="ECO:0000313" key="2">
    <source>
        <dbReference type="Proteomes" id="UP000318833"/>
    </source>
</evidence>
<gene>
    <name evidence="1" type="ORF">FOF46_08550</name>
</gene>
<proteinExistence type="predicted"/>
<name>A0A554VMN5_9FLAO</name>
<keyword evidence="2" id="KW-1185">Reference proteome</keyword>
<dbReference type="Proteomes" id="UP000318833">
    <property type="component" value="Unassembled WGS sequence"/>
</dbReference>
<accession>A0A554VMN5</accession>
<protein>
    <submittedName>
        <fullName evidence="1">Uncharacterized protein</fullName>
    </submittedName>
</protein>
<dbReference type="RefSeq" id="WP_109439156.1">
    <property type="nucleotide sequence ID" value="NZ_CANLFO010000015.1"/>
</dbReference>
<dbReference type="OrthoDB" id="1159565at2"/>